<evidence type="ECO:0000313" key="3">
    <source>
        <dbReference type="Proteomes" id="UP000535589"/>
    </source>
</evidence>
<dbReference type="RefSeq" id="WP_103189367.1">
    <property type="nucleotide sequence ID" value="NZ_JABAIK010000028.1"/>
</dbReference>
<comment type="caution">
    <text evidence="2">The sequence shown here is derived from an EMBL/GenBank/DDBJ whole genome shotgun (WGS) entry which is preliminary data.</text>
</comment>
<proteinExistence type="predicted"/>
<name>A0A7X8TTR5_9VIBR</name>
<dbReference type="Proteomes" id="UP000535589">
    <property type="component" value="Unassembled WGS sequence"/>
</dbReference>
<evidence type="ECO:0000256" key="1">
    <source>
        <dbReference type="SAM" id="Coils"/>
    </source>
</evidence>
<keyword evidence="3" id="KW-1185">Reference proteome</keyword>
<evidence type="ECO:0000313" key="2">
    <source>
        <dbReference type="EMBL" id="NLS14757.1"/>
    </source>
</evidence>
<dbReference type="EMBL" id="JABAIK010000028">
    <property type="protein sequence ID" value="NLS14757.1"/>
    <property type="molecule type" value="Genomic_DNA"/>
</dbReference>
<dbReference type="AlphaFoldDB" id="A0A7X8TTR5"/>
<reference evidence="2 3" key="1">
    <citation type="submission" date="2020-04" db="EMBL/GenBank/DDBJ databases">
        <title>Vibrio sp. SM6, a novel species isolated from seawater.</title>
        <authorList>
            <person name="Wang X."/>
        </authorList>
    </citation>
    <scope>NUCLEOTIDE SEQUENCE [LARGE SCALE GENOMIC DNA]</scope>
    <source>
        <strain evidence="2 3">SM6</strain>
    </source>
</reference>
<feature type="coiled-coil region" evidence="1">
    <location>
        <begin position="4"/>
        <end position="54"/>
    </location>
</feature>
<keyword evidence="1" id="KW-0175">Coiled coil</keyword>
<dbReference type="GeneID" id="96875281"/>
<accession>A0A7X8TTR5</accession>
<sequence>MSSIADLEARLARYKATEQEILEQGQRIKDEDERDLQRANLSTVQAAIKELQAQLAAVRNPKRGRTRQYAARV</sequence>
<protein>
    <submittedName>
        <fullName evidence="2">Uncharacterized protein</fullName>
    </submittedName>
</protein>
<organism evidence="2 3">
    <name type="scientific">Vibrio agarilyticus</name>
    <dbReference type="NCBI Taxonomy" id="2726741"/>
    <lineage>
        <taxon>Bacteria</taxon>
        <taxon>Pseudomonadati</taxon>
        <taxon>Pseudomonadota</taxon>
        <taxon>Gammaproteobacteria</taxon>
        <taxon>Vibrionales</taxon>
        <taxon>Vibrionaceae</taxon>
        <taxon>Vibrio</taxon>
    </lineage>
</organism>
<gene>
    <name evidence="2" type="ORF">HGP28_18010</name>
</gene>